<reference evidence="2" key="1">
    <citation type="journal article" date="2011" name="Nature">
        <title>Genome sequence and analysis of the tuber crop potato.</title>
        <authorList>
            <consortium name="The Potato Genome Sequencing Consortium"/>
        </authorList>
    </citation>
    <scope>NUCLEOTIDE SEQUENCE [LARGE SCALE GENOMIC DNA]</scope>
    <source>
        <strain evidence="2">cv. DM1-3 516 R44</strain>
    </source>
</reference>
<dbReference type="AlphaFoldDB" id="M1DE02"/>
<protein>
    <submittedName>
        <fullName evidence="1">Uncharacterized protein</fullName>
    </submittedName>
</protein>
<evidence type="ECO:0000313" key="2">
    <source>
        <dbReference type="Proteomes" id="UP000011115"/>
    </source>
</evidence>
<dbReference type="PaxDb" id="4113-PGSC0003DMT400087514"/>
<sequence length="90" mass="10172">MCLKSAGWRAKSLDGDSLKRLAIPTSTAVGLTKITGQKSSNGQDRSPKVTDLEDAECQVKRAMEETKRRLTEWFGESYFFAEWAFVAYFQ</sequence>
<proteinExistence type="predicted"/>
<dbReference type="Proteomes" id="UP000011115">
    <property type="component" value="Unassembled WGS sequence"/>
</dbReference>
<dbReference type="HOGENOM" id="CLU_2445137_0_0_1"/>
<accession>M1DE02</accession>
<keyword evidence="2" id="KW-1185">Reference proteome</keyword>
<organism evidence="1 2">
    <name type="scientific">Solanum tuberosum</name>
    <name type="common">Potato</name>
    <dbReference type="NCBI Taxonomy" id="4113"/>
    <lineage>
        <taxon>Eukaryota</taxon>
        <taxon>Viridiplantae</taxon>
        <taxon>Streptophyta</taxon>
        <taxon>Embryophyta</taxon>
        <taxon>Tracheophyta</taxon>
        <taxon>Spermatophyta</taxon>
        <taxon>Magnoliopsida</taxon>
        <taxon>eudicotyledons</taxon>
        <taxon>Gunneridae</taxon>
        <taxon>Pentapetalae</taxon>
        <taxon>asterids</taxon>
        <taxon>lamiids</taxon>
        <taxon>Solanales</taxon>
        <taxon>Solanaceae</taxon>
        <taxon>Solanoideae</taxon>
        <taxon>Solaneae</taxon>
        <taxon>Solanum</taxon>
    </lineage>
</organism>
<evidence type="ECO:0000313" key="1">
    <source>
        <dbReference type="EnsemblPlants" id="PGSC0003DMT400087514"/>
    </source>
</evidence>
<name>M1DE02_SOLTU</name>
<reference evidence="1" key="2">
    <citation type="submission" date="2015-06" db="UniProtKB">
        <authorList>
            <consortium name="EnsemblPlants"/>
        </authorList>
    </citation>
    <scope>IDENTIFICATION</scope>
    <source>
        <strain evidence="1">DM1-3 516 R44</strain>
    </source>
</reference>
<dbReference type="EnsemblPlants" id="PGSC0003DMT400087514">
    <property type="protein sequence ID" value="PGSC0003DMT400087514"/>
    <property type="gene ID" value="PGSC0003DMG400037085"/>
</dbReference>
<dbReference type="Gramene" id="PGSC0003DMT400087514">
    <property type="protein sequence ID" value="PGSC0003DMT400087514"/>
    <property type="gene ID" value="PGSC0003DMG400037085"/>
</dbReference>
<dbReference type="InParanoid" id="M1DE02"/>